<sequence>MREEVDMSDTTVVTVGVDGSAPALAALDWAARYAFAREATLDVVVAVGWPGERQFYGGYRVAELKDAAHVDGEKTLGRAVARVRTARPGLAVDGRVSDETAVRALLDASALSDLVVVGCRGLNPAAGLVLGSVSTAVSAHAERSVAVVRADRVPGPEAPVVVGVAGSDWDEATLGAAFAEADRWAAPLVVAHAWSDVSRVGLFGSAAVPSWIEAREEADALVTGRLAGWRAKYPDVRVNTVVERERPAEMLLGLAPDAGLVVVGSHGRGGFAGMLLGAVARRLVHHADAAVLVVR</sequence>
<dbReference type="Proteomes" id="UP000021053">
    <property type="component" value="Unassembled WGS sequence"/>
</dbReference>
<dbReference type="InterPro" id="IPR014729">
    <property type="entry name" value="Rossmann-like_a/b/a_fold"/>
</dbReference>
<evidence type="ECO:0000256" key="3">
    <source>
        <dbReference type="ARBA" id="ARBA00022840"/>
    </source>
</evidence>
<dbReference type="AlphaFoldDB" id="A0A011AKK1"/>
<evidence type="ECO:0000313" key="6">
    <source>
        <dbReference type="Proteomes" id="UP000021053"/>
    </source>
</evidence>
<comment type="caution">
    <text evidence="5">The sequence shown here is derived from an EMBL/GenBank/DDBJ whole genome shotgun (WGS) entry which is preliminary data.</text>
</comment>
<gene>
    <name evidence="5" type="ORF">CryarDRAFT_3691</name>
</gene>
<feature type="domain" description="UspA" evidence="4">
    <location>
        <begin position="160"/>
        <end position="295"/>
    </location>
</feature>
<dbReference type="InterPro" id="IPR006016">
    <property type="entry name" value="UspA"/>
</dbReference>
<accession>A0A011AKK1</accession>
<keyword evidence="2" id="KW-0547">Nucleotide-binding</keyword>
<dbReference type="PANTHER" id="PTHR46268">
    <property type="entry name" value="STRESS RESPONSE PROTEIN NHAX"/>
    <property type="match status" value="1"/>
</dbReference>
<dbReference type="EMBL" id="JFBT01000001">
    <property type="protein sequence ID" value="EXG82501.1"/>
    <property type="molecule type" value="Genomic_DNA"/>
</dbReference>
<comment type="similarity">
    <text evidence="1">Belongs to the universal stress protein A family.</text>
</comment>
<protein>
    <submittedName>
        <fullName evidence="5">Universal stress protein UspA-like protein</fullName>
    </submittedName>
</protein>
<evidence type="ECO:0000256" key="1">
    <source>
        <dbReference type="ARBA" id="ARBA00008791"/>
    </source>
</evidence>
<organism evidence="5 6">
    <name type="scientific">Cryptosporangium arvum DSM 44712</name>
    <dbReference type="NCBI Taxonomy" id="927661"/>
    <lineage>
        <taxon>Bacteria</taxon>
        <taxon>Bacillati</taxon>
        <taxon>Actinomycetota</taxon>
        <taxon>Actinomycetes</taxon>
        <taxon>Cryptosporangiales</taxon>
        <taxon>Cryptosporangiaceae</taxon>
        <taxon>Cryptosporangium</taxon>
    </lineage>
</organism>
<dbReference type="SUPFAM" id="SSF52402">
    <property type="entry name" value="Adenine nucleotide alpha hydrolases-like"/>
    <property type="match status" value="2"/>
</dbReference>
<dbReference type="PANTHER" id="PTHR46268:SF27">
    <property type="entry name" value="UNIVERSAL STRESS PROTEIN RV2623"/>
    <property type="match status" value="1"/>
</dbReference>
<dbReference type="HOGENOM" id="CLU_049301_2_3_11"/>
<dbReference type="PRINTS" id="PR01438">
    <property type="entry name" value="UNVRSLSTRESS"/>
</dbReference>
<dbReference type="Gene3D" id="3.40.50.620">
    <property type="entry name" value="HUPs"/>
    <property type="match status" value="2"/>
</dbReference>
<feature type="domain" description="UspA" evidence="4">
    <location>
        <begin position="13"/>
        <end position="149"/>
    </location>
</feature>
<dbReference type="Pfam" id="PF00582">
    <property type="entry name" value="Usp"/>
    <property type="match status" value="2"/>
</dbReference>
<dbReference type="PATRIC" id="fig|927661.3.peg.3657"/>
<name>A0A011AKK1_9ACTN</name>
<dbReference type="GO" id="GO:0005524">
    <property type="term" value="F:ATP binding"/>
    <property type="evidence" value="ECO:0007669"/>
    <property type="project" value="UniProtKB-KW"/>
</dbReference>
<reference evidence="5 6" key="1">
    <citation type="submission" date="2013-07" db="EMBL/GenBank/DDBJ databases">
        <authorList>
            <consortium name="DOE Joint Genome Institute"/>
            <person name="Eisen J."/>
            <person name="Huntemann M."/>
            <person name="Han J."/>
            <person name="Chen A."/>
            <person name="Kyrpides N."/>
            <person name="Mavromatis K."/>
            <person name="Markowitz V."/>
            <person name="Palaniappan K."/>
            <person name="Ivanova N."/>
            <person name="Schaumberg A."/>
            <person name="Pati A."/>
            <person name="Liolios K."/>
            <person name="Nordberg H.P."/>
            <person name="Cantor M.N."/>
            <person name="Hua S.X."/>
            <person name="Woyke T."/>
        </authorList>
    </citation>
    <scope>NUCLEOTIDE SEQUENCE [LARGE SCALE GENOMIC DNA]</scope>
    <source>
        <strain evidence="5 6">DSM 44712</strain>
    </source>
</reference>
<proteinExistence type="inferred from homology"/>
<evidence type="ECO:0000259" key="4">
    <source>
        <dbReference type="Pfam" id="PF00582"/>
    </source>
</evidence>
<keyword evidence="3" id="KW-0067">ATP-binding</keyword>
<evidence type="ECO:0000313" key="5">
    <source>
        <dbReference type="EMBL" id="EXG82501.1"/>
    </source>
</evidence>
<keyword evidence="6" id="KW-1185">Reference proteome</keyword>
<dbReference type="InterPro" id="IPR006015">
    <property type="entry name" value="Universal_stress_UspA"/>
</dbReference>
<evidence type="ECO:0000256" key="2">
    <source>
        <dbReference type="ARBA" id="ARBA00022741"/>
    </source>
</evidence>